<gene>
    <name evidence="7" type="ORF">G7Y82_11665</name>
</gene>
<dbReference type="InterPro" id="IPR006311">
    <property type="entry name" value="TAT_signal"/>
</dbReference>
<dbReference type="CDD" id="cd13896">
    <property type="entry name" value="CuRO_3_CopA"/>
    <property type="match status" value="1"/>
</dbReference>
<dbReference type="InterPro" id="IPR011707">
    <property type="entry name" value="Cu-oxidase-like_N"/>
</dbReference>
<evidence type="ECO:0000256" key="2">
    <source>
        <dbReference type="ARBA" id="ARBA00023002"/>
    </source>
</evidence>
<accession>A0A969WAF6</accession>
<protein>
    <submittedName>
        <fullName evidence="7">Copper resistance system multicopper oxidase</fullName>
    </submittedName>
</protein>
<evidence type="ECO:0000313" key="8">
    <source>
        <dbReference type="Proteomes" id="UP000653472"/>
    </source>
</evidence>
<dbReference type="InterPro" id="IPR034284">
    <property type="entry name" value="CuRO_1_CopA"/>
</dbReference>
<dbReference type="Pfam" id="PF07731">
    <property type="entry name" value="Cu-oxidase_2"/>
    <property type="match status" value="1"/>
</dbReference>
<dbReference type="GO" id="GO:0016491">
    <property type="term" value="F:oxidoreductase activity"/>
    <property type="evidence" value="ECO:0007669"/>
    <property type="project" value="UniProtKB-KW"/>
</dbReference>
<feature type="domain" description="Plastocyanin-like" evidence="5">
    <location>
        <begin position="532"/>
        <end position="648"/>
    </location>
</feature>
<reference evidence="7" key="1">
    <citation type="submission" date="2020-03" db="EMBL/GenBank/DDBJ databases">
        <title>Solimonas marina sp. nov., isolated from deep seawater of the Pacific Ocean.</title>
        <authorList>
            <person name="Liu X."/>
            <person name="Lai Q."/>
            <person name="Sun F."/>
            <person name="Gai Y."/>
            <person name="Li G."/>
            <person name="Shao Z."/>
        </authorList>
    </citation>
    <scope>NUCLEOTIDE SEQUENCE</scope>
    <source>
        <strain evidence="7">C16B3</strain>
    </source>
</reference>
<dbReference type="Proteomes" id="UP000653472">
    <property type="component" value="Unassembled WGS sequence"/>
</dbReference>
<dbReference type="InterPro" id="IPR008972">
    <property type="entry name" value="Cupredoxin"/>
</dbReference>
<dbReference type="Pfam" id="PF00394">
    <property type="entry name" value="Cu-oxidase"/>
    <property type="match status" value="1"/>
</dbReference>
<dbReference type="CDD" id="cd13848">
    <property type="entry name" value="CuRO_1_CopA"/>
    <property type="match status" value="1"/>
</dbReference>
<keyword evidence="1" id="KW-0479">Metal-binding</keyword>
<dbReference type="InterPro" id="IPR001117">
    <property type="entry name" value="Cu-oxidase_2nd"/>
</dbReference>
<dbReference type="GO" id="GO:0005507">
    <property type="term" value="F:copper ion binding"/>
    <property type="evidence" value="ECO:0007669"/>
    <property type="project" value="InterPro"/>
</dbReference>
<evidence type="ECO:0000256" key="1">
    <source>
        <dbReference type="ARBA" id="ARBA00022723"/>
    </source>
</evidence>
<dbReference type="PANTHER" id="PTHR11709:SF394">
    <property type="entry name" value="FI03373P-RELATED"/>
    <property type="match status" value="1"/>
</dbReference>
<dbReference type="InterPro" id="IPR034279">
    <property type="entry name" value="CuRO_3_CopA"/>
</dbReference>
<dbReference type="Pfam" id="PF07732">
    <property type="entry name" value="Cu-oxidase_3"/>
    <property type="match status" value="1"/>
</dbReference>
<dbReference type="InterPro" id="IPR033138">
    <property type="entry name" value="Cu_oxidase_CS"/>
</dbReference>
<feature type="domain" description="Plastocyanin-like" evidence="4">
    <location>
        <begin position="182"/>
        <end position="360"/>
    </location>
</feature>
<evidence type="ECO:0000313" key="7">
    <source>
        <dbReference type="EMBL" id="NKF22978.1"/>
    </source>
</evidence>
<dbReference type="CDD" id="cd13874">
    <property type="entry name" value="CuRO_2_CopA"/>
    <property type="match status" value="1"/>
</dbReference>
<name>A0A969WAF6_9GAMM</name>
<organism evidence="7 8">
    <name type="scientific">Solimonas marina</name>
    <dbReference type="NCBI Taxonomy" id="2714601"/>
    <lineage>
        <taxon>Bacteria</taxon>
        <taxon>Pseudomonadati</taxon>
        <taxon>Pseudomonadota</taxon>
        <taxon>Gammaproteobacteria</taxon>
        <taxon>Nevskiales</taxon>
        <taxon>Nevskiaceae</taxon>
        <taxon>Solimonas</taxon>
    </lineage>
</organism>
<evidence type="ECO:0000259" key="5">
    <source>
        <dbReference type="Pfam" id="PF07731"/>
    </source>
</evidence>
<evidence type="ECO:0000256" key="3">
    <source>
        <dbReference type="ARBA" id="ARBA00023008"/>
    </source>
</evidence>
<dbReference type="InterPro" id="IPR034282">
    <property type="entry name" value="CuRO_2_CopA"/>
</dbReference>
<sequence length="650" mass="71123">MSSMTHGVGGISRRRFVQGLAAGAAVTVFSPTMLPLARAAVPRPGSYGLPELSGTEFDLAIEPTAVNVTGTPRLATLVNGTLPGPLLRWREGDTVTMRVTNRLNTPSSIHWHGMLVPPEMDGVPGLSFNGIAPGETFTYRFPVRQSGTYWYHSHSGFQEQTGLFGALVIEPREADPVAADRDYVVMLNDWTDEDPHAIVRHLKTGDGYYNYQKRTLADFFRDSSKNGFAATLKERWAWGMMRMDPRDIVDVSGAQLGGTYTYLINGQPPAANWTGLFQRGEKVRLRFINGSAMSYFDVRIPGLKMTVVAADGSNVEPVSVDEFRIGVAETYDVLVEPQDDAYTIFAQSLDRSGYARATLAVREGLTAPVPPMDPIFSRTMTDMGMSMSGMGAMHGMDMSSAGGMDGMAHQPSAMTMGGGHQMSGMHDMHGAAASGMAMGGMHHGGHHGWMPPPTPPLPATAPTNASGIVAYPQPKDVHLQRGPAVVNIAASPTTRLDKPGDGLNGNGRRVLTYADLVRLDRGPQNIAFDARDPQAEVLLHLTGNMDRYIFGFNGQTYEQARPVRLPYGQRILVTLINDTMMEHPIHLHGMFTELHNSADHRRRPLKHTVSVKPGEKLHYWVTADERGRWAYHCHLLYHMEAGMFTSAEVA</sequence>
<dbReference type="NCBIfam" id="TIGR01480">
    <property type="entry name" value="copper_res_A"/>
    <property type="match status" value="1"/>
</dbReference>
<keyword evidence="8" id="KW-1185">Reference proteome</keyword>
<dbReference type="SUPFAM" id="SSF49503">
    <property type="entry name" value="Cupredoxins"/>
    <property type="match status" value="3"/>
</dbReference>
<feature type="domain" description="Plastocyanin-like" evidence="6">
    <location>
        <begin position="63"/>
        <end position="173"/>
    </location>
</feature>
<dbReference type="AlphaFoldDB" id="A0A969WAF6"/>
<comment type="caution">
    <text evidence="7">The sequence shown here is derived from an EMBL/GenBank/DDBJ whole genome shotgun (WGS) entry which is preliminary data.</text>
</comment>
<dbReference type="RefSeq" id="WP_168148312.1">
    <property type="nucleotide sequence ID" value="NZ_JAAVXB010000006.1"/>
</dbReference>
<evidence type="ECO:0000259" key="4">
    <source>
        <dbReference type="Pfam" id="PF00394"/>
    </source>
</evidence>
<proteinExistence type="predicted"/>
<dbReference type="PROSITE" id="PS00079">
    <property type="entry name" value="MULTICOPPER_OXIDASE1"/>
    <property type="match status" value="1"/>
</dbReference>
<dbReference type="PROSITE" id="PS00080">
    <property type="entry name" value="MULTICOPPER_OXIDASE2"/>
    <property type="match status" value="1"/>
</dbReference>
<keyword evidence="3" id="KW-0186">Copper</keyword>
<dbReference type="InterPro" id="IPR011706">
    <property type="entry name" value="Cu-oxidase_C"/>
</dbReference>
<evidence type="ECO:0000259" key="6">
    <source>
        <dbReference type="Pfam" id="PF07732"/>
    </source>
</evidence>
<keyword evidence="2" id="KW-0560">Oxidoreductase</keyword>
<dbReference type="Gene3D" id="2.60.40.420">
    <property type="entry name" value="Cupredoxins - blue copper proteins"/>
    <property type="match status" value="3"/>
</dbReference>
<dbReference type="PROSITE" id="PS51318">
    <property type="entry name" value="TAT"/>
    <property type="match status" value="1"/>
</dbReference>
<dbReference type="InterPro" id="IPR006376">
    <property type="entry name" value="Cu-R_CopA"/>
</dbReference>
<dbReference type="GO" id="GO:0042597">
    <property type="term" value="C:periplasmic space"/>
    <property type="evidence" value="ECO:0007669"/>
    <property type="project" value="InterPro"/>
</dbReference>
<dbReference type="EMBL" id="JAAVXB010000006">
    <property type="protein sequence ID" value="NKF22978.1"/>
    <property type="molecule type" value="Genomic_DNA"/>
</dbReference>
<dbReference type="InterPro" id="IPR045087">
    <property type="entry name" value="Cu-oxidase_fam"/>
</dbReference>
<dbReference type="InterPro" id="IPR002355">
    <property type="entry name" value="Cu_oxidase_Cu_BS"/>
</dbReference>
<dbReference type="PANTHER" id="PTHR11709">
    <property type="entry name" value="MULTI-COPPER OXIDASE"/>
    <property type="match status" value="1"/>
</dbReference>